<evidence type="ECO:0000259" key="9">
    <source>
        <dbReference type="PROSITE" id="PS50222"/>
    </source>
</evidence>
<dbReference type="EMBL" id="VLTM01000209">
    <property type="protein sequence ID" value="KAA0145971.1"/>
    <property type="molecule type" value="Genomic_DNA"/>
</dbReference>
<keyword evidence="4" id="KW-0106">Calcium</keyword>
<dbReference type="PROSITE" id="PS00018">
    <property type="entry name" value="EF_HAND_1"/>
    <property type="match status" value="3"/>
</dbReference>
<dbReference type="Proteomes" id="UP000325113">
    <property type="component" value="Unassembled WGS sequence"/>
</dbReference>
<dbReference type="InterPro" id="IPR006602">
    <property type="entry name" value="DM10_dom"/>
</dbReference>
<dbReference type="PANTHER" id="PTHR12086">
    <property type="entry name" value="EF-HAND DOMAIN C-TERMINAL CONTAINING PROTEIN"/>
    <property type="match status" value="1"/>
</dbReference>
<dbReference type="Pfam" id="PF13202">
    <property type="entry name" value="EF-hand_5"/>
    <property type="match status" value="1"/>
</dbReference>
<dbReference type="SMART" id="SM00054">
    <property type="entry name" value="EFh"/>
    <property type="match status" value="3"/>
</dbReference>
<dbReference type="InterPro" id="IPR002048">
    <property type="entry name" value="EF_hand_dom"/>
</dbReference>
<dbReference type="GO" id="GO:0060285">
    <property type="term" value="P:cilium-dependent cell motility"/>
    <property type="evidence" value="ECO:0007669"/>
    <property type="project" value="TreeGrafter"/>
</dbReference>
<keyword evidence="7" id="KW-0206">Cytoskeleton</keyword>
<evidence type="ECO:0000313" key="11">
    <source>
        <dbReference type="EMBL" id="KAA0145971.1"/>
    </source>
</evidence>
<dbReference type="Proteomes" id="UP000324907">
    <property type="component" value="Unassembled WGS sequence"/>
</dbReference>
<dbReference type="Gene3D" id="1.10.238.10">
    <property type="entry name" value="EF-hand"/>
    <property type="match status" value="2"/>
</dbReference>
<dbReference type="EMBL" id="VLTL01000115">
    <property type="protein sequence ID" value="KAA0160026.1"/>
    <property type="molecule type" value="Genomic_DNA"/>
</dbReference>
<dbReference type="GO" id="GO:0005509">
    <property type="term" value="F:calcium ion binding"/>
    <property type="evidence" value="ECO:0007669"/>
    <property type="project" value="InterPro"/>
</dbReference>
<dbReference type="GO" id="GO:0007052">
    <property type="term" value="P:mitotic spindle organization"/>
    <property type="evidence" value="ECO:0007669"/>
    <property type="project" value="TreeGrafter"/>
</dbReference>
<dbReference type="Gene3D" id="2.30.29.170">
    <property type="match status" value="3"/>
</dbReference>
<feature type="domain" description="DM10" evidence="10">
    <location>
        <begin position="479"/>
        <end position="579"/>
    </location>
</feature>
<keyword evidence="8" id="KW-0966">Cell projection</keyword>
<protein>
    <submittedName>
        <fullName evidence="12">Uncharacterized protein</fullName>
    </submittedName>
</protein>
<name>A0A5A8D3U1_CAFRO</name>
<proteinExistence type="predicted"/>
<dbReference type="SMART" id="SM00676">
    <property type="entry name" value="DM10"/>
    <property type="match status" value="3"/>
</dbReference>
<evidence type="ECO:0000256" key="7">
    <source>
        <dbReference type="ARBA" id="ARBA00023212"/>
    </source>
</evidence>
<keyword evidence="2" id="KW-0963">Cytoplasm</keyword>
<evidence type="ECO:0000256" key="5">
    <source>
        <dbReference type="ARBA" id="ARBA00022846"/>
    </source>
</evidence>
<dbReference type="GO" id="GO:0043014">
    <property type="term" value="F:alpha-tubulin binding"/>
    <property type="evidence" value="ECO:0007669"/>
    <property type="project" value="TreeGrafter"/>
</dbReference>
<dbReference type="PROSITE" id="PS51336">
    <property type="entry name" value="DM10"/>
    <property type="match status" value="3"/>
</dbReference>
<dbReference type="GO" id="GO:0072686">
    <property type="term" value="C:mitotic spindle"/>
    <property type="evidence" value="ECO:0007669"/>
    <property type="project" value="TreeGrafter"/>
</dbReference>
<dbReference type="GO" id="GO:0000281">
    <property type="term" value="P:mitotic cytokinesis"/>
    <property type="evidence" value="ECO:0007669"/>
    <property type="project" value="TreeGrafter"/>
</dbReference>
<keyword evidence="5" id="KW-0282">Flagellum</keyword>
<accession>A0A5A8D3U1</accession>
<evidence type="ECO:0000256" key="1">
    <source>
        <dbReference type="ARBA" id="ARBA00004611"/>
    </source>
</evidence>
<feature type="domain" description="EF-hand" evidence="9">
    <location>
        <begin position="600"/>
        <end position="635"/>
    </location>
</feature>
<dbReference type="Pfam" id="PF06565">
    <property type="entry name" value="DM10_dom"/>
    <property type="match status" value="3"/>
</dbReference>
<feature type="domain" description="DM10" evidence="10">
    <location>
        <begin position="298"/>
        <end position="419"/>
    </location>
</feature>
<reference evidence="13 14" key="1">
    <citation type="submission" date="2019-07" db="EMBL/GenBank/DDBJ databases">
        <title>Genomes of Cafeteria roenbergensis.</title>
        <authorList>
            <person name="Fischer M.G."/>
            <person name="Hackl T."/>
            <person name="Roman M."/>
        </authorList>
    </citation>
    <scope>NUCLEOTIDE SEQUENCE [LARGE SCALE GENOMIC DNA]</scope>
    <source>
        <strain evidence="11 14">Cflag</strain>
        <strain evidence="12 13">RCC970-E3</strain>
    </source>
</reference>
<evidence type="ECO:0000256" key="8">
    <source>
        <dbReference type="ARBA" id="ARBA00023273"/>
    </source>
</evidence>
<dbReference type="FunFam" id="2.30.29.170:FF:000002">
    <property type="entry name" value="EF-hand domain (C-terminal) containing 1"/>
    <property type="match status" value="1"/>
</dbReference>
<gene>
    <name evidence="12" type="ORF">FNF28_05565</name>
    <name evidence="11" type="ORF">FNF31_07895</name>
</gene>
<feature type="domain" description="DM10" evidence="10">
    <location>
        <begin position="138"/>
        <end position="237"/>
    </location>
</feature>
<dbReference type="SUPFAM" id="SSF47473">
    <property type="entry name" value="EF-hand"/>
    <property type="match status" value="1"/>
</dbReference>
<feature type="domain" description="EF-hand" evidence="9">
    <location>
        <begin position="636"/>
        <end position="671"/>
    </location>
</feature>
<dbReference type="PROSITE" id="PS50222">
    <property type="entry name" value="EF_HAND_2"/>
    <property type="match status" value="3"/>
</dbReference>
<keyword evidence="6" id="KW-0969">Cilium</keyword>
<dbReference type="AlphaFoldDB" id="A0A5A8D3U1"/>
<sequence length="807" mass="89483">MDRTAASRASLEGVPSFMTMGLGLDRTQPRTGGVTVGHGATNQLVMFDKPLHRASKPSDDLAFSMASRRMGESLAAVTSAAAAAGETTTGRAAAAAAAGSSVLRTVGAASLGLTGDMAHMAAAAVGGTATVPDHVRLTGQVLSFRGYFKEAVTESRFETFRRRVVLLRYFLEDDTFEIFETRARNDGMSGSKFLNRQQNDAVTIESLRVGSNITVYSRSFHLTACDEHTRSFFDERGEPQPPDEDIPDDAFTATTTAQMAATSGWNGKRTQAISRYVEAVRGKVVKKQDTLARFLEHDGNVLRFSVLWDGAKTRGDPLAVRQRLSLVYYLTDGTVEVLRLKPPGANRQSLPAKFLLRARLPRKIIIHDDRARSCEDGTGDEDYFNETDFRVGDTITVHSMPMLIYDCDGPTHRWYMDNYGIDQKSGAVDISEAAKPKPTLPVPPHHGFGSEEDTLHSVKYLDPQSHPRKGDYKRFLQSKGKTLKFFATLDGEDPIDTMRRYRISWYLDDDTLAVYEQEVRNSGIAPGKWQARTKMVNPATGENFKSSDFFVGARVTIKGHKFCIQEADDFSYSYMEDLASLWPMSSVEFVFAKLKAKLLEKSASLRELFRRYDTDKSQSISLSEFVRMLESFGIGLAKQECVTVFRAFDTSGEGLIDYNEFLSVFEGTDAVGGVLAEASGLHADRMAAAAASGADPAAFMAMAERQAARESTEAATERLVTSIAQSMKRSRQLHAIHDSFRKLDSNKDNTVDKREFTTAMGRFGFHLDPREIELLSTRFFPDGAQTMDYEHFVGIMREYGEKPRVRG</sequence>
<evidence type="ECO:0000256" key="2">
    <source>
        <dbReference type="ARBA" id="ARBA00022490"/>
    </source>
</evidence>
<comment type="caution">
    <text evidence="12">The sequence shown here is derived from an EMBL/GenBank/DDBJ whole genome shotgun (WGS) entry which is preliminary data.</text>
</comment>
<evidence type="ECO:0000259" key="10">
    <source>
        <dbReference type="PROSITE" id="PS51336"/>
    </source>
</evidence>
<evidence type="ECO:0000313" key="14">
    <source>
        <dbReference type="Proteomes" id="UP000325113"/>
    </source>
</evidence>
<evidence type="ECO:0000256" key="4">
    <source>
        <dbReference type="ARBA" id="ARBA00022837"/>
    </source>
</evidence>
<dbReference type="InterPro" id="IPR011992">
    <property type="entry name" value="EF-hand-dom_pair"/>
</dbReference>
<dbReference type="InterPro" id="IPR040193">
    <property type="entry name" value="EFHC1/EFHC2/EFHB"/>
</dbReference>
<evidence type="ECO:0000256" key="6">
    <source>
        <dbReference type="ARBA" id="ARBA00023069"/>
    </source>
</evidence>
<keyword evidence="3" id="KW-0677">Repeat</keyword>
<organism evidence="12 13">
    <name type="scientific">Cafeteria roenbergensis</name>
    <name type="common">Marine flagellate</name>
    <dbReference type="NCBI Taxonomy" id="33653"/>
    <lineage>
        <taxon>Eukaryota</taxon>
        <taxon>Sar</taxon>
        <taxon>Stramenopiles</taxon>
        <taxon>Bigyra</taxon>
        <taxon>Opalozoa</taxon>
        <taxon>Bicosoecida</taxon>
        <taxon>Cafeteriaceae</taxon>
        <taxon>Cafeteria</taxon>
    </lineage>
</organism>
<feature type="domain" description="EF-hand" evidence="9">
    <location>
        <begin position="731"/>
        <end position="766"/>
    </location>
</feature>
<evidence type="ECO:0000256" key="3">
    <source>
        <dbReference type="ARBA" id="ARBA00022737"/>
    </source>
</evidence>
<dbReference type="InterPro" id="IPR018247">
    <property type="entry name" value="EF_Hand_1_Ca_BS"/>
</dbReference>
<comment type="subcellular location">
    <subcellularLocation>
        <location evidence="1">Cytoplasm</location>
        <location evidence="1">Cytoskeleton</location>
        <location evidence="1">Flagellum axoneme</location>
    </subcellularLocation>
</comment>
<dbReference type="GO" id="GO:0005930">
    <property type="term" value="C:axoneme"/>
    <property type="evidence" value="ECO:0007669"/>
    <property type="project" value="TreeGrafter"/>
</dbReference>
<evidence type="ECO:0000313" key="13">
    <source>
        <dbReference type="Proteomes" id="UP000324907"/>
    </source>
</evidence>
<dbReference type="PANTHER" id="PTHR12086:SF9">
    <property type="entry name" value="EF-HAND DOMAIN-CONTAINING PROTEIN 1"/>
    <property type="match status" value="1"/>
</dbReference>
<dbReference type="Pfam" id="PF13499">
    <property type="entry name" value="EF-hand_7"/>
    <property type="match status" value="1"/>
</dbReference>
<evidence type="ECO:0000313" key="12">
    <source>
        <dbReference type="EMBL" id="KAA0160026.1"/>
    </source>
</evidence>
<dbReference type="CDD" id="cd00051">
    <property type="entry name" value="EFh"/>
    <property type="match status" value="1"/>
</dbReference>